<proteinExistence type="predicted"/>
<gene>
    <name evidence="2" type="ORF">GCM10023335_64970</name>
</gene>
<feature type="transmembrane region" description="Helical" evidence="1">
    <location>
        <begin position="15"/>
        <end position="33"/>
    </location>
</feature>
<accession>A0ABP9JFD2</accession>
<evidence type="ECO:0000313" key="3">
    <source>
        <dbReference type="Proteomes" id="UP001501759"/>
    </source>
</evidence>
<comment type="caution">
    <text evidence="2">The sequence shown here is derived from an EMBL/GenBank/DDBJ whole genome shotgun (WGS) entry which is preliminary data.</text>
</comment>
<sequence length="156" mass="17590">MCADADKIRLAGPTLLLLVTAVILLLLSIQLGFHARQWIYSYEDLQNWTGLSEPRKDDLEIQRRECVSGEEKLERAGMVYNAGTVLLAFGVAMVLVPRGTGDLAVWRWAATILVAVASIAQVIWTLRLYDRRVFLPSRRQHTGDKQTLKKVEVKNV</sequence>
<evidence type="ECO:0000256" key="1">
    <source>
        <dbReference type="SAM" id="Phobius"/>
    </source>
</evidence>
<feature type="transmembrane region" description="Helical" evidence="1">
    <location>
        <begin position="108"/>
        <end position="129"/>
    </location>
</feature>
<keyword evidence="3" id="KW-1185">Reference proteome</keyword>
<evidence type="ECO:0000313" key="2">
    <source>
        <dbReference type="EMBL" id="GAA5027826.1"/>
    </source>
</evidence>
<name>A0ABP9JFD2_9ACTN</name>
<reference evidence="3" key="1">
    <citation type="journal article" date="2019" name="Int. J. Syst. Evol. Microbiol.">
        <title>The Global Catalogue of Microorganisms (GCM) 10K type strain sequencing project: providing services to taxonomists for standard genome sequencing and annotation.</title>
        <authorList>
            <consortium name="The Broad Institute Genomics Platform"/>
            <consortium name="The Broad Institute Genome Sequencing Center for Infectious Disease"/>
            <person name="Wu L."/>
            <person name="Ma J."/>
        </authorList>
    </citation>
    <scope>NUCLEOTIDE SEQUENCE [LARGE SCALE GENOMIC DNA]</scope>
    <source>
        <strain evidence="3">JCM 18409</strain>
    </source>
</reference>
<keyword evidence="1" id="KW-0472">Membrane</keyword>
<keyword evidence="1" id="KW-1133">Transmembrane helix</keyword>
<dbReference type="EMBL" id="BAABKB010000030">
    <property type="protein sequence ID" value="GAA5027826.1"/>
    <property type="molecule type" value="Genomic_DNA"/>
</dbReference>
<dbReference type="Proteomes" id="UP001501759">
    <property type="component" value="Unassembled WGS sequence"/>
</dbReference>
<keyword evidence="1" id="KW-0812">Transmembrane</keyword>
<protein>
    <submittedName>
        <fullName evidence="2">Uncharacterized protein</fullName>
    </submittedName>
</protein>
<feature type="transmembrane region" description="Helical" evidence="1">
    <location>
        <begin position="78"/>
        <end position="96"/>
    </location>
</feature>
<organism evidence="2 3">
    <name type="scientific">Streptomyces siamensis</name>
    <dbReference type="NCBI Taxonomy" id="1274986"/>
    <lineage>
        <taxon>Bacteria</taxon>
        <taxon>Bacillati</taxon>
        <taxon>Actinomycetota</taxon>
        <taxon>Actinomycetes</taxon>
        <taxon>Kitasatosporales</taxon>
        <taxon>Streptomycetaceae</taxon>
        <taxon>Streptomyces</taxon>
    </lineage>
</organism>